<dbReference type="AlphaFoldDB" id="A0A0A9FBA4"/>
<proteinExistence type="predicted"/>
<evidence type="ECO:0000256" key="1">
    <source>
        <dbReference type="SAM" id="MobiDB-lite"/>
    </source>
</evidence>
<accession>A0A0A9FBA4</accession>
<protein>
    <submittedName>
        <fullName evidence="2">Uncharacterized protein</fullName>
    </submittedName>
</protein>
<organism evidence="2">
    <name type="scientific">Arundo donax</name>
    <name type="common">Giant reed</name>
    <name type="synonym">Donax arundinaceus</name>
    <dbReference type="NCBI Taxonomy" id="35708"/>
    <lineage>
        <taxon>Eukaryota</taxon>
        <taxon>Viridiplantae</taxon>
        <taxon>Streptophyta</taxon>
        <taxon>Embryophyta</taxon>
        <taxon>Tracheophyta</taxon>
        <taxon>Spermatophyta</taxon>
        <taxon>Magnoliopsida</taxon>
        <taxon>Liliopsida</taxon>
        <taxon>Poales</taxon>
        <taxon>Poaceae</taxon>
        <taxon>PACMAD clade</taxon>
        <taxon>Arundinoideae</taxon>
        <taxon>Arundineae</taxon>
        <taxon>Arundo</taxon>
    </lineage>
</organism>
<name>A0A0A9FBA4_ARUDO</name>
<reference evidence="2" key="2">
    <citation type="journal article" date="2015" name="Data Brief">
        <title>Shoot transcriptome of the giant reed, Arundo donax.</title>
        <authorList>
            <person name="Barrero R.A."/>
            <person name="Guerrero F.D."/>
            <person name="Moolhuijzen P."/>
            <person name="Goolsby J.A."/>
            <person name="Tidwell J."/>
            <person name="Bellgard S.E."/>
            <person name="Bellgard M.I."/>
        </authorList>
    </citation>
    <scope>NUCLEOTIDE SEQUENCE</scope>
    <source>
        <tissue evidence="2">Shoot tissue taken approximately 20 cm above the soil surface</tissue>
    </source>
</reference>
<evidence type="ECO:0000313" key="2">
    <source>
        <dbReference type="EMBL" id="JAE08499.1"/>
    </source>
</evidence>
<feature type="region of interest" description="Disordered" evidence="1">
    <location>
        <begin position="1"/>
        <end position="24"/>
    </location>
</feature>
<dbReference type="EMBL" id="GBRH01189397">
    <property type="protein sequence ID" value="JAE08499.1"/>
    <property type="molecule type" value="Transcribed_RNA"/>
</dbReference>
<reference evidence="2" key="1">
    <citation type="submission" date="2014-09" db="EMBL/GenBank/DDBJ databases">
        <authorList>
            <person name="Magalhaes I.L.F."/>
            <person name="Oliveira U."/>
            <person name="Santos F.R."/>
            <person name="Vidigal T.H.D.A."/>
            <person name="Brescovit A.D."/>
            <person name="Santos A.J."/>
        </authorList>
    </citation>
    <scope>NUCLEOTIDE SEQUENCE</scope>
    <source>
        <tissue evidence="2">Shoot tissue taken approximately 20 cm above the soil surface</tissue>
    </source>
</reference>
<sequence>MQLIRRASMQLDRSNCTTSTKQEF</sequence>
<feature type="compositionally biased region" description="Polar residues" evidence="1">
    <location>
        <begin position="11"/>
        <end position="24"/>
    </location>
</feature>